<dbReference type="EMBL" id="CADEAL010001026">
    <property type="protein sequence ID" value="CAB1428169.1"/>
    <property type="molecule type" value="Genomic_DNA"/>
</dbReference>
<sequence>MVQEELTLPQGKRTLLGTFPLEVSQACPTSRPKVDPELPGGTTYPIWPGNPWDPQEELESVTGEFVAALAYCCQLSTSLSLRSSDYSKCRDSREERQTRRPASNQETEPSEEEKIMQTEVWRQDVHVVLPLAQNREFWSNEWEGKGHA</sequence>
<evidence type="ECO:0000256" key="1">
    <source>
        <dbReference type="SAM" id="MobiDB-lite"/>
    </source>
</evidence>
<evidence type="ECO:0000313" key="3">
    <source>
        <dbReference type="Proteomes" id="UP001153269"/>
    </source>
</evidence>
<protein>
    <submittedName>
        <fullName evidence="2">Uncharacterized protein</fullName>
    </submittedName>
</protein>
<feature type="region of interest" description="Disordered" evidence="1">
    <location>
        <begin position="86"/>
        <end position="117"/>
    </location>
</feature>
<keyword evidence="3" id="KW-1185">Reference proteome</keyword>
<gene>
    <name evidence="2" type="ORF">PLEPLA_LOCUS16134</name>
</gene>
<dbReference type="AlphaFoldDB" id="A0A9N7UAE4"/>
<feature type="compositionally biased region" description="Basic and acidic residues" evidence="1">
    <location>
        <begin position="86"/>
        <end position="98"/>
    </location>
</feature>
<reference evidence="2" key="1">
    <citation type="submission" date="2020-03" db="EMBL/GenBank/DDBJ databases">
        <authorList>
            <person name="Weist P."/>
        </authorList>
    </citation>
    <scope>NUCLEOTIDE SEQUENCE</scope>
</reference>
<organism evidence="2 3">
    <name type="scientific">Pleuronectes platessa</name>
    <name type="common">European plaice</name>
    <dbReference type="NCBI Taxonomy" id="8262"/>
    <lineage>
        <taxon>Eukaryota</taxon>
        <taxon>Metazoa</taxon>
        <taxon>Chordata</taxon>
        <taxon>Craniata</taxon>
        <taxon>Vertebrata</taxon>
        <taxon>Euteleostomi</taxon>
        <taxon>Actinopterygii</taxon>
        <taxon>Neopterygii</taxon>
        <taxon>Teleostei</taxon>
        <taxon>Neoteleostei</taxon>
        <taxon>Acanthomorphata</taxon>
        <taxon>Carangaria</taxon>
        <taxon>Pleuronectiformes</taxon>
        <taxon>Pleuronectoidei</taxon>
        <taxon>Pleuronectidae</taxon>
        <taxon>Pleuronectes</taxon>
    </lineage>
</organism>
<evidence type="ECO:0000313" key="2">
    <source>
        <dbReference type="EMBL" id="CAB1428169.1"/>
    </source>
</evidence>
<accession>A0A9N7UAE4</accession>
<dbReference type="Proteomes" id="UP001153269">
    <property type="component" value="Unassembled WGS sequence"/>
</dbReference>
<proteinExistence type="predicted"/>
<comment type="caution">
    <text evidence="2">The sequence shown here is derived from an EMBL/GenBank/DDBJ whole genome shotgun (WGS) entry which is preliminary data.</text>
</comment>
<name>A0A9N7UAE4_PLEPL</name>